<dbReference type="InterPro" id="IPR011042">
    <property type="entry name" value="6-blade_b-propeller_TolB-like"/>
</dbReference>
<keyword evidence="3 4" id="KW-0408">Iron</keyword>
<dbReference type="PANTHER" id="PTHR33546:SF1">
    <property type="entry name" value="LARGE, MULTIFUNCTIONAL SECRETED PROTEIN"/>
    <property type="match status" value="1"/>
</dbReference>
<dbReference type="Proteomes" id="UP000320672">
    <property type="component" value="Chromosome"/>
</dbReference>
<dbReference type="InterPro" id="IPR055557">
    <property type="entry name" value="DUF7133"/>
</dbReference>
<dbReference type="NCBIfam" id="TIGR02603">
    <property type="entry name" value="CxxCH_TIGR02603"/>
    <property type="match status" value="1"/>
</dbReference>
<dbReference type="NCBIfam" id="TIGR02604">
    <property type="entry name" value="Piru_Ver_Nterm"/>
    <property type="match status" value="1"/>
</dbReference>
<protein>
    <submittedName>
        <fullName evidence="8">Cytochrome c</fullName>
    </submittedName>
</protein>
<reference evidence="8 9" key="1">
    <citation type="submission" date="2019-02" db="EMBL/GenBank/DDBJ databases">
        <title>Deep-cultivation of Planctomycetes and their phenomic and genomic characterization uncovers novel biology.</title>
        <authorList>
            <person name="Wiegand S."/>
            <person name="Jogler M."/>
            <person name="Boedeker C."/>
            <person name="Pinto D."/>
            <person name="Vollmers J."/>
            <person name="Rivas-Marin E."/>
            <person name="Kohn T."/>
            <person name="Peeters S.H."/>
            <person name="Heuer A."/>
            <person name="Rast P."/>
            <person name="Oberbeckmann S."/>
            <person name="Bunk B."/>
            <person name="Jeske O."/>
            <person name="Meyerdierks A."/>
            <person name="Storesund J.E."/>
            <person name="Kallscheuer N."/>
            <person name="Luecker S."/>
            <person name="Lage O.M."/>
            <person name="Pohl T."/>
            <person name="Merkel B.J."/>
            <person name="Hornburger P."/>
            <person name="Mueller R.-W."/>
            <person name="Bruemmer F."/>
            <person name="Labrenz M."/>
            <person name="Spormann A.M."/>
            <person name="Op den Camp H."/>
            <person name="Overmann J."/>
            <person name="Amann R."/>
            <person name="Jetten M.S.M."/>
            <person name="Mascher T."/>
            <person name="Medema M.H."/>
            <person name="Devos D.P."/>
            <person name="Kaster A.-K."/>
            <person name="Ovreas L."/>
            <person name="Rohde M."/>
            <person name="Galperin M.Y."/>
            <person name="Jogler C."/>
        </authorList>
    </citation>
    <scope>NUCLEOTIDE SEQUENCE [LARGE SCALE GENOMIC DNA]</scope>
    <source>
        <strain evidence="8 9">FF011L</strain>
    </source>
</reference>
<keyword evidence="6" id="KW-0732">Signal</keyword>
<evidence type="ECO:0000313" key="9">
    <source>
        <dbReference type="Proteomes" id="UP000320672"/>
    </source>
</evidence>
<dbReference type="InterPro" id="IPR013427">
    <property type="entry name" value="Haem-bd_dom_put"/>
</dbReference>
<evidence type="ECO:0000313" key="8">
    <source>
        <dbReference type="EMBL" id="QDS94445.1"/>
    </source>
</evidence>
<gene>
    <name evidence="8" type="ORF">FF011L_32240</name>
</gene>
<dbReference type="GO" id="GO:0009055">
    <property type="term" value="F:electron transfer activity"/>
    <property type="evidence" value="ECO:0007669"/>
    <property type="project" value="InterPro"/>
</dbReference>
<dbReference type="Pfam" id="PF04734">
    <property type="entry name" value="Ceramidase_alk"/>
    <property type="match status" value="1"/>
</dbReference>
<dbReference type="PROSITE" id="PS51007">
    <property type="entry name" value="CYTC"/>
    <property type="match status" value="1"/>
</dbReference>
<keyword evidence="2 4" id="KW-0479">Metal-binding</keyword>
<proteinExistence type="predicted"/>
<sequence precursor="true">MIRYFISCILPQRFVCFVASAEPNIRFAVVAILLFSLCCCNDLPAAESTGQAVYSVGVAKRDVTPEYPVRLNGFAFRKAESEGVSQALWARALAIGTDEQSPVVLVTLDSLGIRSAMVDEVHRRLAEQTKLERDHLIMTFTHTHSAPKVNGASDNIFAEPIPAEHQVRLDRYTEELTVALADVIQAALADRQPATLGWTVGEVGFAANRRTKGGPVDHSLPCLIVRAANDPAKVRAIYTTYACHCVTLSQNMLSGDWAGYAVESIERHFPGAIGLVSIGCGADQNPDSGVTGDKVDIAQQQGMQIGDEVARLIKEGTVTPLSAPVQTAASSLQLPFQTIPTREQFKAMEKQGGPNGYNATTQLARMDRGEKLPESLSYPIQVCYFGDQLCMVFLSGEVCVDYSLRLKKELDAKRLWMHGYSHDFGSYIPSERLLSEGGYGAGAEIPYFALPNKLAPGLEKKIIDKVHRLTPPAFTTAAPQPSHGDKPDDKPLGGTNGIPPTSPEQSLQKFETDADLKVQLVASEPQIVDPVAIDFGPDGDVWVVQMTDYGRGIEEEFVPQGEVRVLKDNDGDGHYETSQVFIGGLRYPTDVKVWRDGALICDAPNIIFARDQDGDGKAESREILFSGFATHNGQARVNSLRWGLDNWLYGSGGLFGGQIANQEGKVVDVSGRDFRIQPDLGLIEPVTGRSQQGRTRDDFGNWFGCTNSNLIYHYPVVDHYVKRNPFVIPPATSISVPSGENAGKLFPSSDLVLFRLSGAPGRATAACGVGIYRDDHLGPAYHGNSFTCEPVNQLVYRQVLERKGATIRGTRAANEQNSEFLRSSDRWFRPVQARTGPDGGLWVVDMYRYVIEHPKWIPDETLAELDVFAGKGLGRIYRVLPTKMERQAPLSLSALNDQDLAKAIDSNNGIVRDLVHQMLLWRDAKSASEPLRRIAKASKNPAVRIQALAALDGLNELSTKDLWSPLADSSSEVRRHAVRLAEKFLADPKIAEAVLPLANDEAYEVRLQVANSIAALESDSVTAPLTKLATESNDPYMQSAALSSLTASNVGPVAEQVLESEPARLQIGEQLIATTAGLGSEKAIHSILNQVLRSSGDWHLWQMESFAQLLDGLDRRASSGSLAVVDTGEKAADSDDQSPTVSIQFSADQKQAAQAIFLAALDLIDKADVPDNQIEMALKLLGRKSGPASQNLISLTDLQSASDQPLKITNQIAELIDLQYSQNRQLSAVRAITRRGEPAGGEALLQGLESATPQVRTSVVQALIGHPAWDPAILSGLQAGILHANDFNTDHRQQFIERQPEEAREQTQKWFGKESGSDREALVSDWSDISQLQVDPTKGKALFAKHCSACHQFNGVGHKVGPDLAALTSRSHQFLLTAILNPNRDVDARFQNYTALMDDGRVVSGQIVSETATSVTLLGQEAKQEVLLRNQLEVLRATGKSAMPEGLEKDISKQEMADIMSYVQGADSEAYPLARKLIDDSLAQDERLEIVAKWPQYSAQMITALTADMPDDMEEQYRRIPWIWRLAIAAGKRNESKEILEILDVSLPQPQQPLMDWQAVVIGGGLVNGISQTGSWPLDRIQRLISGNGPLVGRWSQAIQQASVMSDNPQVRSGTRYDALRMIALAPWATHGQQLASYLGDSNAELQMGAVSGLSDMPAAEAGQAILQALPKLQANNRELALDAMLRTVPRIERLLAAIEAESLQKDWLGEERLATLLKHENAKVRQQANRLLSEKK</sequence>
<evidence type="ECO:0000256" key="1">
    <source>
        <dbReference type="ARBA" id="ARBA00022617"/>
    </source>
</evidence>
<evidence type="ECO:0000256" key="6">
    <source>
        <dbReference type="SAM" id="SignalP"/>
    </source>
</evidence>
<dbReference type="Gene3D" id="2.120.10.30">
    <property type="entry name" value="TolB, C-terminal domain"/>
    <property type="match status" value="1"/>
</dbReference>
<accession>A0A517MHT5</accession>
<dbReference type="SUPFAM" id="SSF48371">
    <property type="entry name" value="ARM repeat"/>
    <property type="match status" value="1"/>
</dbReference>
<dbReference type="InterPro" id="IPR013428">
    <property type="entry name" value="Membrane-bound_put_N"/>
</dbReference>
<dbReference type="SUPFAM" id="SSF50952">
    <property type="entry name" value="Soluble quinoprotein glucose dehydrogenase"/>
    <property type="match status" value="1"/>
</dbReference>
<feature type="domain" description="Cytochrome c" evidence="7">
    <location>
        <begin position="1334"/>
        <end position="1467"/>
    </location>
</feature>
<keyword evidence="9" id="KW-1185">Reference proteome</keyword>
<evidence type="ECO:0000256" key="2">
    <source>
        <dbReference type="ARBA" id="ARBA00022723"/>
    </source>
</evidence>
<dbReference type="InterPro" id="IPR011989">
    <property type="entry name" value="ARM-like"/>
</dbReference>
<feature type="region of interest" description="Disordered" evidence="5">
    <location>
        <begin position="473"/>
        <end position="507"/>
    </location>
</feature>
<dbReference type="InterPro" id="IPR031329">
    <property type="entry name" value="NEUT/ALK_ceramidase_N"/>
</dbReference>
<dbReference type="GO" id="GO:0046872">
    <property type="term" value="F:metal ion binding"/>
    <property type="evidence" value="ECO:0007669"/>
    <property type="project" value="UniProtKB-KW"/>
</dbReference>
<dbReference type="Gene3D" id="1.25.10.10">
    <property type="entry name" value="Leucine-rich Repeat Variant"/>
    <property type="match status" value="1"/>
</dbReference>
<dbReference type="SUPFAM" id="SSF46626">
    <property type="entry name" value="Cytochrome c"/>
    <property type="match status" value="1"/>
</dbReference>
<dbReference type="Pfam" id="PF00034">
    <property type="entry name" value="Cytochrom_C"/>
    <property type="match status" value="1"/>
</dbReference>
<dbReference type="Pfam" id="PF23500">
    <property type="entry name" value="DUF7133"/>
    <property type="match status" value="1"/>
</dbReference>
<dbReference type="KEGG" id="rml:FF011L_32240"/>
<dbReference type="InterPro" id="IPR009056">
    <property type="entry name" value="Cyt_c-like_dom"/>
</dbReference>
<dbReference type="InterPro" id="IPR036909">
    <property type="entry name" value="Cyt_c-like_dom_sf"/>
</dbReference>
<dbReference type="Gene3D" id="1.10.760.10">
    <property type="entry name" value="Cytochrome c-like domain"/>
    <property type="match status" value="1"/>
</dbReference>
<keyword evidence="1 4" id="KW-0349">Heme</keyword>
<dbReference type="InterPro" id="IPR011041">
    <property type="entry name" value="Quinoprot_gluc/sorb_DH_b-prop"/>
</dbReference>
<dbReference type="InterPro" id="IPR016024">
    <property type="entry name" value="ARM-type_fold"/>
</dbReference>
<feature type="signal peptide" evidence="6">
    <location>
        <begin position="1"/>
        <end position="21"/>
    </location>
</feature>
<name>A0A517MHT5_9BACT</name>
<evidence type="ECO:0000256" key="4">
    <source>
        <dbReference type="PROSITE-ProRule" id="PRU00433"/>
    </source>
</evidence>
<evidence type="ECO:0000256" key="3">
    <source>
        <dbReference type="ARBA" id="ARBA00023004"/>
    </source>
</evidence>
<organism evidence="8 9">
    <name type="scientific">Roseimaritima multifibrata</name>
    <dbReference type="NCBI Taxonomy" id="1930274"/>
    <lineage>
        <taxon>Bacteria</taxon>
        <taxon>Pseudomonadati</taxon>
        <taxon>Planctomycetota</taxon>
        <taxon>Planctomycetia</taxon>
        <taxon>Pirellulales</taxon>
        <taxon>Pirellulaceae</taxon>
        <taxon>Roseimaritima</taxon>
    </lineage>
</organism>
<dbReference type="GO" id="GO:0020037">
    <property type="term" value="F:heme binding"/>
    <property type="evidence" value="ECO:0007669"/>
    <property type="project" value="InterPro"/>
</dbReference>
<feature type="chain" id="PRO_5021970500" evidence="6">
    <location>
        <begin position="22"/>
        <end position="1737"/>
    </location>
</feature>
<dbReference type="Pfam" id="PF13646">
    <property type="entry name" value="HEAT_2"/>
    <property type="match status" value="1"/>
</dbReference>
<dbReference type="EMBL" id="CP036262">
    <property type="protein sequence ID" value="QDS94445.1"/>
    <property type="molecule type" value="Genomic_DNA"/>
</dbReference>
<evidence type="ECO:0000256" key="5">
    <source>
        <dbReference type="SAM" id="MobiDB-lite"/>
    </source>
</evidence>
<evidence type="ECO:0000259" key="7">
    <source>
        <dbReference type="PROSITE" id="PS51007"/>
    </source>
</evidence>
<dbReference type="PANTHER" id="PTHR33546">
    <property type="entry name" value="LARGE, MULTIFUNCTIONAL SECRETED PROTEIN-RELATED"/>
    <property type="match status" value="1"/>
</dbReference>